<evidence type="ECO:0000313" key="3">
    <source>
        <dbReference type="EMBL" id="MBD8033019.1"/>
    </source>
</evidence>
<keyword evidence="2" id="KW-0472">Membrane</keyword>
<comment type="caution">
    <text evidence="3">The sequence shown here is derived from an EMBL/GenBank/DDBJ whole genome shotgun (WGS) entry which is preliminary data.</text>
</comment>
<keyword evidence="2" id="KW-1133">Transmembrane helix</keyword>
<dbReference type="Pfam" id="PF19893">
    <property type="entry name" value="DUF6366"/>
    <property type="match status" value="1"/>
</dbReference>
<evidence type="ECO:0000256" key="2">
    <source>
        <dbReference type="SAM" id="Phobius"/>
    </source>
</evidence>
<accession>A0ABR8XM40</accession>
<keyword evidence="4" id="KW-1185">Reference proteome</keyword>
<name>A0ABR8XM40_9BACL</name>
<sequence>MDKNNETPEARRERLRQEELKRNPAASMHGGGIQDLIGDLGWKGTGILFLIIVIAVVIYLAFFN</sequence>
<dbReference type="RefSeq" id="WP_191703606.1">
    <property type="nucleotide sequence ID" value="NZ_JACSPW010000006.1"/>
</dbReference>
<keyword evidence="2" id="KW-0812">Transmembrane</keyword>
<feature type="region of interest" description="Disordered" evidence="1">
    <location>
        <begin position="1"/>
        <end position="32"/>
    </location>
</feature>
<dbReference type="Proteomes" id="UP000600565">
    <property type="component" value="Unassembled WGS sequence"/>
</dbReference>
<reference evidence="3 4" key="1">
    <citation type="submission" date="2020-08" db="EMBL/GenBank/DDBJ databases">
        <title>A Genomic Blueprint of the Chicken Gut Microbiome.</title>
        <authorList>
            <person name="Gilroy R."/>
            <person name="Ravi A."/>
            <person name="Getino M."/>
            <person name="Pursley I."/>
            <person name="Horton D.L."/>
            <person name="Alikhan N.-F."/>
            <person name="Baker D."/>
            <person name="Gharbi K."/>
            <person name="Hall N."/>
            <person name="Watson M."/>
            <person name="Adriaenssens E.M."/>
            <person name="Foster-Nyarko E."/>
            <person name="Jarju S."/>
            <person name="Secka A."/>
            <person name="Antonio M."/>
            <person name="Oren A."/>
            <person name="Chaudhuri R."/>
            <person name="La Ragione R.M."/>
            <person name="Hildebrand F."/>
            <person name="Pallen M.J."/>
        </authorList>
    </citation>
    <scope>NUCLEOTIDE SEQUENCE [LARGE SCALE GENOMIC DNA]</scope>
    <source>
        <strain evidence="3 4">Sa1YVA6</strain>
    </source>
</reference>
<protein>
    <recommendedName>
        <fullName evidence="5">Phage capsid protein</fullName>
    </recommendedName>
</protein>
<dbReference type="InterPro" id="IPR045946">
    <property type="entry name" value="DUF6366"/>
</dbReference>
<feature type="compositionally biased region" description="Basic and acidic residues" evidence="1">
    <location>
        <begin position="1"/>
        <end position="22"/>
    </location>
</feature>
<evidence type="ECO:0000313" key="4">
    <source>
        <dbReference type="Proteomes" id="UP000600565"/>
    </source>
</evidence>
<proteinExistence type="predicted"/>
<evidence type="ECO:0000256" key="1">
    <source>
        <dbReference type="SAM" id="MobiDB-lite"/>
    </source>
</evidence>
<organism evidence="3 4">
    <name type="scientific">Solibacillus merdavium</name>
    <dbReference type="NCBI Taxonomy" id="2762218"/>
    <lineage>
        <taxon>Bacteria</taxon>
        <taxon>Bacillati</taxon>
        <taxon>Bacillota</taxon>
        <taxon>Bacilli</taxon>
        <taxon>Bacillales</taxon>
        <taxon>Caryophanaceae</taxon>
        <taxon>Solibacillus</taxon>
    </lineage>
</organism>
<dbReference type="EMBL" id="JACSPW010000006">
    <property type="protein sequence ID" value="MBD8033019.1"/>
    <property type="molecule type" value="Genomic_DNA"/>
</dbReference>
<feature type="transmembrane region" description="Helical" evidence="2">
    <location>
        <begin position="45"/>
        <end position="63"/>
    </location>
</feature>
<gene>
    <name evidence="3" type="ORF">H9632_08055</name>
</gene>
<evidence type="ECO:0008006" key="5">
    <source>
        <dbReference type="Google" id="ProtNLM"/>
    </source>
</evidence>